<sequence length="344" mass="38377">MGLRKTVGAFKGNLVSQFLTESVIYSLISFVIGVLLTWLLMPSFNSIANKDIVMPWSVWWFIPIIFISALIIGLFAGLYPAFYLSAFKPVNVLKGNLSIGSKSGSLRSGLVVFQFTTSVVLIIGTLIIYKQMNFILDKKLGFDKEQVLVVQGANLLEDRALTFKERLQNLPEVTDVTISDYLPLEGTKRNGNSFRKTGSGSEDRAVPAQIWRVDYDYIKTLGLNVSQGRGFSKDFVSDSSAIVINAKMANQLGFENPLGKKISNSQEWTIIGVLEDFHFKNLKEDIDPLALVIGNAPSMISVKLANGINYDAIDTIEKIGRTMFQRNPLSIHSWIKNMHKCMMM</sequence>
<comment type="similarity">
    <text evidence="6">Belongs to the ABC-4 integral membrane protein family.</text>
</comment>
<name>A0ABY5Y939_9FLAO</name>
<dbReference type="InterPro" id="IPR025857">
    <property type="entry name" value="MacB_PCD"/>
</dbReference>
<evidence type="ECO:0000256" key="2">
    <source>
        <dbReference type="ARBA" id="ARBA00022475"/>
    </source>
</evidence>
<evidence type="ECO:0000256" key="4">
    <source>
        <dbReference type="ARBA" id="ARBA00022989"/>
    </source>
</evidence>
<dbReference type="Proteomes" id="UP001059209">
    <property type="component" value="Chromosome"/>
</dbReference>
<evidence type="ECO:0000259" key="8">
    <source>
        <dbReference type="Pfam" id="PF02687"/>
    </source>
</evidence>
<evidence type="ECO:0000256" key="6">
    <source>
        <dbReference type="ARBA" id="ARBA00038076"/>
    </source>
</evidence>
<dbReference type="EMBL" id="CP104205">
    <property type="protein sequence ID" value="UWX54665.1"/>
    <property type="molecule type" value="Genomic_DNA"/>
</dbReference>
<dbReference type="Pfam" id="PF12704">
    <property type="entry name" value="MacB_PCD"/>
    <property type="match status" value="1"/>
</dbReference>
<evidence type="ECO:0000256" key="3">
    <source>
        <dbReference type="ARBA" id="ARBA00022692"/>
    </source>
</evidence>
<dbReference type="PANTHER" id="PTHR30572:SF4">
    <property type="entry name" value="ABC TRANSPORTER PERMEASE YTRF"/>
    <property type="match status" value="1"/>
</dbReference>
<keyword evidence="4 7" id="KW-1133">Transmembrane helix</keyword>
<feature type="transmembrane region" description="Helical" evidence="7">
    <location>
        <begin position="53"/>
        <end position="86"/>
    </location>
</feature>
<feature type="domain" description="MacB-like periplasmic core" evidence="9">
    <location>
        <begin position="145"/>
        <end position="312"/>
    </location>
</feature>
<keyword evidence="5 7" id="KW-0472">Membrane</keyword>
<comment type="subcellular location">
    <subcellularLocation>
        <location evidence="1">Cell membrane</location>
        <topology evidence="1">Multi-pass membrane protein</topology>
    </subcellularLocation>
</comment>
<keyword evidence="3 7" id="KW-0812">Transmembrane</keyword>
<reference evidence="10" key="1">
    <citation type="submission" date="2022-09" db="EMBL/GenBank/DDBJ databases">
        <title>Maribacter litopenaei sp. nov., isolated from the intestinal tract of the Pacific White Shrimp, Litopenaeus vannamei.</title>
        <authorList>
            <person name="Kim S.Y."/>
            <person name="Hwang C.Y."/>
        </authorList>
    </citation>
    <scope>NUCLEOTIDE SEQUENCE</scope>
    <source>
        <strain evidence="10">HL-LV01</strain>
    </source>
</reference>
<gene>
    <name evidence="10" type="ORF">NYZ99_17720</name>
</gene>
<dbReference type="InterPro" id="IPR050250">
    <property type="entry name" value="Macrolide_Exporter_MacB"/>
</dbReference>
<evidence type="ECO:0000256" key="7">
    <source>
        <dbReference type="SAM" id="Phobius"/>
    </source>
</evidence>
<keyword evidence="11" id="KW-1185">Reference proteome</keyword>
<dbReference type="InterPro" id="IPR003838">
    <property type="entry name" value="ABC3_permease_C"/>
</dbReference>
<evidence type="ECO:0000313" key="11">
    <source>
        <dbReference type="Proteomes" id="UP001059209"/>
    </source>
</evidence>
<evidence type="ECO:0000256" key="1">
    <source>
        <dbReference type="ARBA" id="ARBA00004651"/>
    </source>
</evidence>
<keyword evidence="2" id="KW-1003">Cell membrane</keyword>
<evidence type="ECO:0000259" key="9">
    <source>
        <dbReference type="Pfam" id="PF12704"/>
    </source>
</evidence>
<feature type="transmembrane region" description="Helical" evidence="7">
    <location>
        <begin position="106"/>
        <end position="129"/>
    </location>
</feature>
<accession>A0ABY5Y939</accession>
<feature type="transmembrane region" description="Helical" evidence="7">
    <location>
        <begin position="23"/>
        <end position="41"/>
    </location>
</feature>
<evidence type="ECO:0000313" key="10">
    <source>
        <dbReference type="EMBL" id="UWX54665.1"/>
    </source>
</evidence>
<protein>
    <submittedName>
        <fullName evidence="10">ABC transporter permease</fullName>
    </submittedName>
</protein>
<dbReference type="Pfam" id="PF02687">
    <property type="entry name" value="FtsX"/>
    <property type="match status" value="1"/>
</dbReference>
<dbReference type="PANTHER" id="PTHR30572">
    <property type="entry name" value="MEMBRANE COMPONENT OF TRANSPORTER-RELATED"/>
    <property type="match status" value="1"/>
</dbReference>
<proteinExistence type="inferred from homology"/>
<evidence type="ECO:0000256" key="5">
    <source>
        <dbReference type="ARBA" id="ARBA00023136"/>
    </source>
</evidence>
<organism evidence="10 11">
    <name type="scientific">Maribacter litopenaei</name>
    <dbReference type="NCBI Taxonomy" id="2976127"/>
    <lineage>
        <taxon>Bacteria</taxon>
        <taxon>Pseudomonadati</taxon>
        <taxon>Bacteroidota</taxon>
        <taxon>Flavobacteriia</taxon>
        <taxon>Flavobacteriales</taxon>
        <taxon>Flavobacteriaceae</taxon>
        <taxon>Maribacter</taxon>
    </lineage>
</organism>
<feature type="domain" description="ABC3 transporter permease C-terminal" evidence="8">
    <location>
        <begin position="1"/>
        <end position="86"/>
    </location>
</feature>